<feature type="transmembrane region" description="Helical" evidence="1">
    <location>
        <begin position="202"/>
        <end position="226"/>
    </location>
</feature>
<feature type="transmembrane region" description="Helical" evidence="1">
    <location>
        <begin position="172"/>
        <end position="196"/>
    </location>
</feature>
<sequence>MRRNAITLGVLIAVAVVAVQALLIPLFSAPAANLEPRDLPIAVAGPPALAAQLQAARPGAFDITTVPDAAAADAAIKDRDVYGAILVTAAGPEVHIASGGSPTVATLLSQAATALPTQPAGAGGVVVKDVVPLDADDPRGAGFAAAFLPLAITSLAAGFLVFLLLDRRAARVTALVAYGVFAGLGAAAVQQLWLGIVPGDYLAVAGALGLFAFGMAAAVAGLAALLGEAGVGLGALIFFLVGNAISGVAAAPELLPQPWGAVGQWLPIGAGGSLLRSAAYFDGGGAGLPVAVLTAYGIGGLLLVLIGRKGLASAKVAAVGETAASPAPVPAG</sequence>
<gene>
    <name evidence="2" type="ORF">Ade02nite_49080</name>
</gene>
<evidence type="ECO:0000313" key="2">
    <source>
        <dbReference type="EMBL" id="GID76267.1"/>
    </source>
</evidence>
<evidence type="ECO:0000313" key="3">
    <source>
        <dbReference type="Proteomes" id="UP000609879"/>
    </source>
</evidence>
<accession>A0ABQ3Y8F8</accession>
<keyword evidence="1" id="KW-0812">Transmembrane</keyword>
<proteinExistence type="predicted"/>
<keyword evidence="3" id="KW-1185">Reference proteome</keyword>
<reference evidence="2 3" key="1">
    <citation type="submission" date="2021-01" db="EMBL/GenBank/DDBJ databases">
        <title>Whole genome shotgun sequence of Actinoplanes deccanensis NBRC 13994.</title>
        <authorList>
            <person name="Komaki H."/>
            <person name="Tamura T."/>
        </authorList>
    </citation>
    <scope>NUCLEOTIDE SEQUENCE [LARGE SCALE GENOMIC DNA]</scope>
    <source>
        <strain evidence="2 3">NBRC 13994</strain>
    </source>
</reference>
<dbReference type="EMBL" id="BOMI01000095">
    <property type="protein sequence ID" value="GID76267.1"/>
    <property type="molecule type" value="Genomic_DNA"/>
</dbReference>
<dbReference type="RefSeq" id="WP_203768431.1">
    <property type="nucleotide sequence ID" value="NZ_BAAABO010000050.1"/>
</dbReference>
<dbReference type="Proteomes" id="UP000609879">
    <property type="component" value="Unassembled WGS sequence"/>
</dbReference>
<name>A0ABQ3Y8F8_9ACTN</name>
<protein>
    <submittedName>
        <fullName evidence="2">Membrane protein</fullName>
    </submittedName>
</protein>
<keyword evidence="1" id="KW-1133">Transmembrane helix</keyword>
<evidence type="ECO:0000256" key="1">
    <source>
        <dbReference type="SAM" id="Phobius"/>
    </source>
</evidence>
<comment type="caution">
    <text evidence="2">The sequence shown here is derived from an EMBL/GenBank/DDBJ whole genome shotgun (WGS) entry which is preliminary data.</text>
</comment>
<organism evidence="2 3">
    <name type="scientific">Paractinoplanes deccanensis</name>
    <dbReference type="NCBI Taxonomy" id="113561"/>
    <lineage>
        <taxon>Bacteria</taxon>
        <taxon>Bacillati</taxon>
        <taxon>Actinomycetota</taxon>
        <taxon>Actinomycetes</taxon>
        <taxon>Micromonosporales</taxon>
        <taxon>Micromonosporaceae</taxon>
        <taxon>Paractinoplanes</taxon>
    </lineage>
</organism>
<feature type="transmembrane region" description="Helical" evidence="1">
    <location>
        <begin position="233"/>
        <end position="251"/>
    </location>
</feature>
<feature type="transmembrane region" description="Helical" evidence="1">
    <location>
        <begin position="141"/>
        <end position="165"/>
    </location>
</feature>
<feature type="transmembrane region" description="Helical" evidence="1">
    <location>
        <begin position="286"/>
        <end position="306"/>
    </location>
</feature>
<keyword evidence="1" id="KW-0472">Membrane</keyword>